<evidence type="ECO:0000313" key="3">
    <source>
        <dbReference type="Proteomes" id="UP000006727"/>
    </source>
</evidence>
<gene>
    <name evidence="1" type="ORF">PHYPA_017015</name>
</gene>
<reference evidence="2" key="3">
    <citation type="submission" date="2020-12" db="UniProtKB">
        <authorList>
            <consortium name="EnsemblPlants"/>
        </authorList>
    </citation>
    <scope>IDENTIFICATION</scope>
</reference>
<dbReference type="Proteomes" id="UP000006727">
    <property type="component" value="Chromosome 13"/>
</dbReference>
<accession>A0A2K1JLD6</accession>
<name>A0A2K1JLD6_PHYPA</name>
<reference evidence="1 3" key="2">
    <citation type="journal article" date="2018" name="Plant J.">
        <title>The Physcomitrella patens chromosome-scale assembly reveals moss genome structure and evolution.</title>
        <authorList>
            <person name="Lang D."/>
            <person name="Ullrich K.K."/>
            <person name="Murat F."/>
            <person name="Fuchs J."/>
            <person name="Jenkins J."/>
            <person name="Haas F.B."/>
            <person name="Piednoel M."/>
            <person name="Gundlach H."/>
            <person name="Van Bel M."/>
            <person name="Meyberg R."/>
            <person name="Vives C."/>
            <person name="Morata J."/>
            <person name="Symeonidi A."/>
            <person name="Hiss M."/>
            <person name="Muchero W."/>
            <person name="Kamisugi Y."/>
            <person name="Saleh O."/>
            <person name="Blanc G."/>
            <person name="Decker E.L."/>
            <person name="van Gessel N."/>
            <person name="Grimwood J."/>
            <person name="Hayes R.D."/>
            <person name="Graham S.W."/>
            <person name="Gunter L.E."/>
            <person name="McDaniel S.F."/>
            <person name="Hoernstein S.N.W."/>
            <person name="Larsson A."/>
            <person name="Li F.W."/>
            <person name="Perroud P.F."/>
            <person name="Phillips J."/>
            <person name="Ranjan P."/>
            <person name="Rokshar D.S."/>
            <person name="Rothfels C.J."/>
            <person name="Schneider L."/>
            <person name="Shu S."/>
            <person name="Stevenson D.W."/>
            <person name="Thummler F."/>
            <person name="Tillich M."/>
            <person name="Villarreal Aguilar J.C."/>
            <person name="Widiez T."/>
            <person name="Wong G.K."/>
            <person name="Wymore A."/>
            <person name="Zhang Y."/>
            <person name="Zimmer A.D."/>
            <person name="Quatrano R.S."/>
            <person name="Mayer K.F.X."/>
            <person name="Goodstein D."/>
            <person name="Casacuberta J.M."/>
            <person name="Vandepoele K."/>
            <person name="Reski R."/>
            <person name="Cuming A.C."/>
            <person name="Tuskan G.A."/>
            <person name="Maumus F."/>
            <person name="Salse J."/>
            <person name="Schmutz J."/>
            <person name="Rensing S.A."/>
        </authorList>
    </citation>
    <scope>NUCLEOTIDE SEQUENCE [LARGE SCALE GENOMIC DNA]</scope>
    <source>
        <strain evidence="2 3">cv. Gransden 2004</strain>
    </source>
</reference>
<reference evidence="1 3" key="1">
    <citation type="journal article" date="2008" name="Science">
        <title>The Physcomitrella genome reveals evolutionary insights into the conquest of land by plants.</title>
        <authorList>
            <person name="Rensing S."/>
            <person name="Lang D."/>
            <person name="Zimmer A."/>
            <person name="Terry A."/>
            <person name="Salamov A."/>
            <person name="Shapiro H."/>
            <person name="Nishiyama T."/>
            <person name="Perroud P.-F."/>
            <person name="Lindquist E."/>
            <person name="Kamisugi Y."/>
            <person name="Tanahashi T."/>
            <person name="Sakakibara K."/>
            <person name="Fujita T."/>
            <person name="Oishi K."/>
            <person name="Shin-I T."/>
            <person name="Kuroki Y."/>
            <person name="Toyoda A."/>
            <person name="Suzuki Y."/>
            <person name="Hashimoto A."/>
            <person name="Yamaguchi K."/>
            <person name="Sugano A."/>
            <person name="Kohara Y."/>
            <person name="Fujiyama A."/>
            <person name="Anterola A."/>
            <person name="Aoki S."/>
            <person name="Ashton N."/>
            <person name="Barbazuk W.B."/>
            <person name="Barker E."/>
            <person name="Bennetzen J."/>
            <person name="Bezanilla M."/>
            <person name="Blankenship R."/>
            <person name="Cho S.H."/>
            <person name="Dutcher S."/>
            <person name="Estelle M."/>
            <person name="Fawcett J.A."/>
            <person name="Gundlach H."/>
            <person name="Hanada K."/>
            <person name="Heyl A."/>
            <person name="Hicks K.A."/>
            <person name="Hugh J."/>
            <person name="Lohr M."/>
            <person name="Mayer K."/>
            <person name="Melkozernov A."/>
            <person name="Murata T."/>
            <person name="Nelson D."/>
            <person name="Pils B."/>
            <person name="Prigge M."/>
            <person name="Reiss B."/>
            <person name="Renner T."/>
            <person name="Rombauts S."/>
            <person name="Rushton P."/>
            <person name="Sanderfoot A."/>
            <person name="Schween G."/>
            <person name="Shiu S.-H."/>
            <person name="Stueber K."/>
            <person name="Theodoulou F.L."/>
            <person name="Tu H."/>
            <person name="Van de Peer Y."/>
            <person name="Verrier P.J."/>
            <person name="Waters E."/>
            <person name="Wood A."/>
            <person name="Yang L."/>
            <person name="Cove D."/>
            <person name="Cuming A."/>
            <person name="Hasebe M."/>
            <person name="Lucas S."/>
            <person name="Mishler D.B."/>
            <person name="Reski R."/>
            <person name="Grigoriev I."/>
            <person name="Quatrano R.S."/>
            <person name="Boore J.L."/>
        </authorList>
    </citation>
    <scope>NUCLEOTIDE SEQUENCE [LARGE SCALE GENOMIC DNA]</scope>
    <source>
        <strain evidence="2 3">cv. Gransden 2004</strain>
    </source>
</reference>
<protein>
    <submittedName>
        <fullName evidence="1 2">Uncharacterized protein</fullName>
    </submittedName>
</protein>
<organism evidence="1">
    <name type="scientific">Physcomitrium patens</name>
    <name type="common">Spreading-leaved earth moss</name>
    <name type="synonym">Physcomitrella patens</name>
    <dbReference type="NCBI Taxonomy" id="3218"/>
    <lineage>
        <taxon>Eukaryota</taxon>
        <taxon>Viridiplantae</taxon>
        <taxon>Streptophyta</taxon>
        <taxon>Embryophyta</taxon>
        <taxon>Bryophyta</taxon>
        <taxon>Bryophytina</taxon>
        <taxon>Bryopsida</taxon>
        <taxon>Funariidae</taxon>
        <taxon>Funariales</taxon>
        <taxon>Funariaceae</taxon>
        <taxon>Physcomitrium</taxon>
    </lineage>
</organism>
<evidence type="ECO:0000313" key="1">
    <source>
        <dbReference type="EMBL" id="PNR42186.1"/>
    </source>
</evidence>
<evidence type="ECO:0000313" key="2">
    <source>
        <dbReference type="EnsemblPlants" id="PAC:32931470.CDS.1"/>
    </source>
</evidence>
<sequence>MLQSGEEQSPIVMKKVVQMWVCEMRAGGKPRNRADDGRNFGCALAVFVNGDRLCWLLFTSCSWTEVSYIRRTFCLSKKWETHRGI</sequence>
<dbReference type="EnsemblPlants" id="Pp3c13_5429V3.1">
    <property type="protein sequence ID" value="PAC:32931470.CDS.1"/>
    <property type="gene ID" value="Pp3c13_5429"/>
</dbReference>
<dbReference type="Gramene" id="Pp3c13_5429V3.1">
    <property type="protein sequence ID" value="PAC:32931470.CDS.1"/>
    <property type="gene ID" value="Pp3c13_5429"/>
</dbReference>
<keyword evidence="3" id="KW-1185">Reference proteome</keyword>
<dbReference type="EMBL" id="ABEU02000013">
    <property type="protein sequence ID" value="PNR42186.1"/>
    <property type="molecule type" value="Genomic_DNA"/>
</dbReference>
<dbReference type="InParanoid" id="A0A2K1JLD6"/>
<proteinExistence type="predicted"/>
<dbReference type="AlphaFoldDB" id="A0A2K1JLD6"/>